<gene>
    <name evidence="2" type="ORF">JZ751_019800</name>
</gene>
<feature type="compositionally biased region" description="Basic and acidic residues" evidence="1">
    <location>
        <begin position="1"/>
        <end position="12"/>
    </location>
</feature>
<organism evidence="2 3">
    <name type="scientific">Albula glossodonta</name>
    <name type="common">roundjaw bonefish</name>
    <dbReference type="NCBI Taxonomy" id="121402"/>
    <lineage>
        <taxon>Eukaryota</taxon>
        <taxon>Metazoa</taxon>
        <taxon>Chordata</taxon>
        <taxon>Craniata</taxon>
        <taxon>Vertebrata</taxon>
        <taxon>Euteleostomi</taxon>
        <taxon>Actinopterygii</taxon>
        <taxon>Neopterygii</taxon>
        <taxon>Teleostei</taxon>
        <taxon>Albuliformes</taxon>
        <taxon>Albulidae</taxon>
        <taxon>Albula</taxon>
    </lineage>
</organism>
<dbReference type="AlphaFoldDB" id="A0A8T2NN41"/>
<dbReference type="Proteomes" id="UP000824540">
    <property type="component" value="Unassembled WGS sequence"/>
</dbReference>
<evidence type="ECO:0000313" key="3">
    <source>
        <dbReference type="Proteomes" id="UP000824540"/>
    </source>
</evidence>
<sequence>MAAFCTRREKEGGGGNAIHYFPEKGQRETRFGELRHKKQRQQAEVLDQLQRPHPAPLPIIHLDSLLSHHGD</sequence>
<dbReference type="EMBL" id="JAFBMS010000038">
    <property type="protein sequence ID" value="KAG9341046.1"/>
    <property type="molecule type" value="Genomic_DNA"/>
</dbReference>
<reference evidence="2" key="1">
    <citation type="thesis" date="2021" institute="BYU ScholarsArchive" country="Provo, UT, USA">
        <title>Applications of and Algorithms for Genome Assembly and Genomic Analyses with an Emphasis on Marine Teleosts.</title>
        <authorList>
            <person name="Pickett B.D."/>
        </authorList>
    </citation>
    <scope>NUCLEOTIDE SEQUENCE</scope>
    <source>
        <strain evidence="2">HI-2016</strain>
    </source>
</reference>
<evidence type="ECO:0000313" key="2">
    <source>
        <dbReference type="EMBL" id="KAG9341046.1"/>
    </source>
</evidence>
<accession>A0A8T2NN41</accession>
<protein>
    <submittedName>
        <fullName evidence="2">Uncharacterized protein</fullName>
    </submittedName>
</protein>
<feature type="region of interest" description="Disordered" evidence="1">
    <location>
        <begin position="1"/>
        <end position="25"/>
    </location>
</feature>
<keyword evidence="3" id="KW-1185">Reference proteome</keyword>
<name>A0A8T2NN41_9TELE</name>
<evidence type="ECO:0000256" key="1">
    <source>
        <dbReference type="SAM" id="MobiDB-lite"/>
    </source>
</evidence>
<feature type="non-terminal residue" evidence="2">
    <location>
        <position position="1"/>
    </location>
</feature>
<comment type="caution">
    <text evidence="2">The sequence shown here is derived from an EMBL/GenBank/DDBJ whole genome shotgun (WGS) entry which is preliminary data.</text>
</comment>
<proteinExistence type="predicted"/>